<keyword evidence="3" id="KW-1185">Reference proteome</keyword>
<name>A0A1I9YRV1_9BURK</name>
<dbReference type="InterPro" id="IPR001296">
    <property type="entry name" value="Glyco_trans_1"/>
</dbReference>
<reference evidence="2" key="1">
    <citation type="submission" date="2016-09" db="EMBL/GenBank/DDBJ databases">
        <title>The Complete Genome of Burkholderia sprentiae wsm5005.</title>
        <authorList>
            <person name="De Meyer S."/>
            <person name="Wang P."/>
            <person name="Terpolilli J."/>
        </authorList>
    </citation>
    <scope>NUCLEOTIDE SEQUENCE [LARGE SCALE GENOMIC DNA]</scope>
    <source>
        <strain evidence="2">WSM5005</strain>
    </source>
</reference>
<protein>
    <submittedName>
        <fullName evidence="2">Glycosyltransferase family 4 protein</fullName>
    </submittedName>
</protein>
<dbReference type="KEGG" id="pspw:BJG93_27035"/>
<dbReference type="SUPFAM" id="SSF53756">
    <property type="entry name" value="UDP-Glycosyltransferase/glycogen phosphorylase"/>
    <property type="match status" value="1"/>
</dbReference>
<dbReference type="PANTHER" id="PTHR46401">
    <property type="entry name" value="GLYCOSYLTRANSFERASE WBBK-RELATED"/>
    <property type="match status" value="1"/>
</dbReference>
<evidence type="ECO:0000313" key="2">
    <source>
        <dbReference type="EMBL" id="APA88936.1"/>
    </source>
</evidence>
<sequence length="426" mass="47425">MTTRLTALDQILLQLTSLFPRTFAPTARKRLASSRLSLATEAGRNCEQRLLVDVSIIAQQNAGTGIQRVVLAILGQLLIDPPHGWTVEAIYATRKSPYRYANDFVSRTFGIDASSEDTLVKVHRGDLFLGLDMASRILSRRKRDLALWQKQGVCFVFIVYDLLPALHPDWFTQRARKAFAQWLTTLAIHATALLCISNSAADETRNWFLTHYKLDSADLPISWFHLGADFEGGATQNEASATNNCVATTVQPTLLMVGTVEPRKGYEQAIAAMELLWSQGNDVKLVIVGKRGWNVDDLVARIERHPELNNRLLWFPDTTDQQLINLYQQATGVVMASNGEGFGLPLIEAAKFGVPVLARDIKVFREIAGDNVSYFSGTTASNLAAPLQSWLLEMIAGKAPDIRELHWLTWAESATHLKRKLVSLRA</sequence>
<dbReference type="EMBL" id="CP017562">
    <property type="protein sequence ID" value="APA88936.1"/>
    <property type="molecule type" value="Genomic_DNA"/>
</dbReference>
<dbReference type="PANTHER" id="PTHR46401:SF9">
    <property type="entry name" value="MANNOSYLTRANSFERASE A"/>
    <property type="match status" value="1"/>
</dbReference>
<dbReference type="GO" id="GO:0016757">
    <property type="term" value="F:glycosyltransferase activity"/>
    <property type="evidence" value="ECO:0007669"/>
    <property type="project" value="InterPro"/>
</dbReference>
<dbReference type="Proteomes" id="UP000179860">
    <property type="component" value="Chromosome 2"/>
</dbReference>
<organism evidence="2 3">
    <name type="scientific">Paraburkholderia sprentiae WSM5005</name>
    <dbReference type="NCBI Taxonomy" id="754502"/>
    <lineage>
        <taxon>Bacteria</taxon>
        <taxon>Pseudomonadati</taxon>
        <taxon>Pseudomonadota</taxon>
        <taxon>Betaproteobacteria</taxon>
        <taxon>Burkholderiales</taxon>
        <taxon>Burkholderiaceae</taxon>
        <taxon>Paraburkholderia</taxon>
    </lineage>
</organism>
<dbReference type="Gene3D" id="3.40.50.2000">
    <property type="entry name" value="Glycogen Phosphorylase B"/>
    <property type="match status" value="1"/>
</dbReference>
<dbReference type="CDD" id="cd03809">
    <property type="entry name" value="GT4_MtfB-like"/>
    <property type="match status" value="1"/>
</dbReference>
<proteinExistence type="predicted"/>
<reference evidence="2" key="2">
    <citation type="submission" date="2021-06" db="EMBL/GenBank/DDBJ databases">
        <authorList>
            <person name="Rogers T.H."/>
            <person name="Ramsay J.P."/>
            <person name="Wang P."/>
            <person name="Terpolilli J."/>
        </authorList>
    </citation>
    <scope>NUCLEOTIDE SEQUENCE [LARGE SCALE GENOMIC DNA]</scope>
    <source>
        <strain evidence="2">WSM5005</strain>
    </source>
</reference>
<gene>
    <name evidence="2" type="ORF">BJG93_27035</name>
</gene>
<dbReference type="AlphaFoldDB" id="A0A1I9YRV1"/>
<dbReference type="RefSeq" id="WP_027196438.1">
    <property type="nucleotide sequence ID" value="NZ_CP017562.2"/>
</dbReference>
<evidence type="ECO:0000259" key="1">
    <source>
        <dbReference type="Pfam" id="PF00534"/>
    </source>
</evidence>
<accession>A0A1I9YRV1</accession>
<dbReference type="Pfam" id="PF00534">
    <property type="entry name" value="Glycos_transf_1"/>
    <property type="match status" value="1"/>
</dbReference>
<evidence type="ECO:0000313" key="3">
    <source>
        <dbReference type="Proteomes" id="UP000179860"/>
    </source>
</evidence>
<dbReference type="OrthoDB" id="433681at2"/>
<feature type="domain" description="Glycosyl transferase family 1" evidence="1">
    <location>
        <begin position="251"/>
        <end position="391"/>
    </location>
</feature>
<dbReference type="STRING" id="754502.BJG93_27035"/>